<dbReference type="Proteomes" id="UP000319769">
    <property type="component" value="Unassembled WGS sequence"/>
</dbReference>
<name>A0A5N0VKV5_9PSEU</name>
<evidence type="ECO:0000313" key="3">
    <source>
        <dbReference type="EMBL" id="KAA9165974.1"/>
    </source>
</evidence>
<comment type="caution">
    <text evidence="3">The sequence shown here is derived from an EMBL/GenBank/DDBJ whole genome shotgun (WGS) entry which is preliminary data.</text>
</comment>
<dbReference type="InterPro" id="IPR002347">
    <property type="entry name" value="SDR_fam"/>
</dbReference>
<dbReference type="GO" id="GO:0016616">
    <property type="term" value="F:oxidoreductase activity, acting on the CH-OH group of donors, NAD or NADP as acceptor"/>
    <property type="evidence" value="ECO:0007669"/>
    <property type="project" value="TreeGrafter"/>
</dbReference>
<dbReference type="PANTHER" id="PTHR42760">
    <property type="entry name" value="SHORT-CHAIN DEHYDROGENASES/REDUCTASES FAMILY MEMBER"/>
    <property type="match status" value="1"/>
</dbReference>
<dbReference type="InterPro" id="IPR036291">
    <property type="entry name" value="NAD(P)-bd_dom_sf"/>
</dbReference>
<proteinExistence type="inferred from homology"/>
<dbReference type="PRINTS" id="PR00081">
    <property type="entry name" value="GDHRDH"/>
</dbReference>
<dbReference type="RefSeq" id="WP_144748671.1">
    <property type="nucleotide sequence ID" value="NZ_VMNW02000003.1"/>
</dbReference>
<keyword evidence="2" id="KW-0560">Oxidoreductase</keyword>
<keyword evidence="4" id="KW-1185">Reference proteome</keyword>
<dbReference type="Pfam" id="PF00106">
    <property type="entry name" value="adh_short"/>
    <property type="match status" value="1"/>
</dbReference>
<sequence length="263" mass="27738">MSSVSGLRCVVTGAASGIGQAVAEQLTKGGATVVSLDRNHPTVPVSRHIPIDLSDPASIDEALAQLDSGFDAHINVAGLPGTAPSELVFKVNFLGLRHLTEAMFDRLNPGGAIVNVSSTAGFGWAQRLESIRELLAADTFESGLDWFRDHPQEGNTYNFSKECVTVYTMAMATGLVEQNVRMNAILPGPVETPILADFEESMGKDNLDGVKFLLGRHATPDDIAEPILFLVSPGARWVNGHALVVDGGITGAVLSGLVPAPEI</sequence>
<dbReference type="PANTHER" id="PTHR42760:SF133">
    <property type="entry name" value="3-OXOACYL-[ACYL-CARRIER-PROTEIN] REDUCTASE"/>
    <property type="match status" value="1"/>
</dbReference>
<evidence type="ECO:0000313" key="4">
    <source>
        <dbReference type="Proteomes" id="UP000319769"/>
    </source>
</evidence>
<dbReference type="AlphaFoldDB" id="A0A5N0VKV5"/>
<evidence type="ECO:0000256" key="2">
    <source>
        <dbReference type="ARBA" id="ARBA00023002"/>
    </source>
</evidence>
<dbReference type="EMBL" id="VMNW02000003">
    <property type="protein sequence ID" value="KAA9165974.1"/>
    <property type="molecule type" value="Genomic_DNA"/>
</dbReference>
<dbReference type="Gene3D" id="3.40.50.720">
    <property type="entry name" value="NAD(P)-binding Rossmann-like Domain"/>
    <property type="match status" value="1"/>
</dbReference>
<organism evidence="3 4">
    <name type="scientific">Amycolatopsis acidicola</name>
    <dbReference type="NCBI Taxonomy" id="2596893"/>
    <lineage>
        <taxon>Bacteria</taxon>
        <taxon>Bacillati</taxon>
        <taxon>Actinomycetota</taxon>
        <taxon>Actinomycetes</taxon>
        <taxon>Pseudonocardiales</taxon>
        <taxon>Pseudonocardiaceae</taxon>
        <taxon>Amycolatopsis</taxon>
    </lineage>
</organism>
<reference evidence="3" key="1">
    <citation type="submission" date="2019-09" db="EMBL/GenBank/DDBJ databases">
        <authorList>
            <person name="Teo W.F.A."/>
            <person name="Duangmal K."/>
        </authorList>
    </citation>
    <scope>NUCLEOTIDE SEQUENCE [LARGE SCALE GENOMIC DNA]</scope>
    <source>
        <strain evidence="3">K81G1</strain>
    </source>
</reference>
<dbReference type="SUPFAM" id="SSF51735">
    <property type="entry name" value="NAD(P)-binding Rossmann-fold domains"/>
    <property type="match status" value="1"/>
</dbReference>
<gene>
    <name evidence="3" type="ORF">FPZ12_003190</name>
</gene>
<protein>
    <submittedName>
        <fullName evidence="3">SDR family oxidoreductase</fullName>
    </submittedName>
</protein>
<comment type="similarity">
    <text evidence="1">Belongs to the short-chain dehydrogenases/reductases (SDR) family.</text>
</comment>
<dbReference type="Pfam" id="PF13561">
    <property type="entry name" value="adh_short_C2"/>
    <property type="match status" value="1"/>
</dbReference>
<dbReference type="OrthoDB" id="9809287at2"/>
<evidence type="ECO:0000256" key="1">
    <source>
        <dbReference type="ARBA" id="ARBA00006484"/>
    </source>
</evidence>
<dbReference type="NCBIfam" id="NF009092">
    <property type="entry name" value="PRK12428.1"/>
    <property type="match status" value="1"/>
</dbReference>
<accession>A0A5N0VKV5</accession>